<dbReference type="AlphaFoldDB" id="A0A849AEG6"/>
<reference evidence="4 5" key="1">
    <citation type="submission" date="2020-05" db="EMBL/GenBank/DDBJ databases">
        <title>Flexivirga sp. ID2601S isolated from air conditioner.</title>
        <authorList>
            <person name="Kim D.H."/>
        </authorList>
    </citation>
    <scope>NUCLEOTIDE SEQUENCE [LARGE SCALE GENOMIC DNA]</scope>
    <source>
        <strain evidence="4 5">ID2601S</strain>
    </source>
</reference>
<feature type="domain" description="DUF8017" evidence="3">
    <location>
        <begin position="139"/>
        <end position="326"/>
    </location>
</feature>
<dbReference type="RefSeq" id="WP_171151315.1">
    <property type="nucleotide sequence ID" value="NZ_JABENB010000001.1"/>
</dbReference>
<evidence type="ECO:0000259" key="3">
    <source>
        <dbReference type="Pfam" id="PF26056"/>
    </source>
</evidence>
<evidence type="ECO:0000313" key="5">
    <source>
        <dbReference type="Proteomes" id="UP000557772"/>
    </source>
</evidence>
<keyword evidence="2" id="KW-1133">Transmembrane helix</keyword>
<evidence type="ECO:0000313" key="4">
    <source>
        <dbReference type="EMBL" id="NNG37966.1"/>
    </source>
</evidence>
<feature type="compositionally biased region" description="Low complexity" evidence="1">
    <location>
        <begin position="15"/>
        <end position="46"/>
    </location>
</feature>
<dbReference type="InterPro" id="IPR058330">
    <property type="entry name" value="DUF8017"/>
</dbReference>
<feature type="region of interest" description="Disordered" evidence="1">
    <location>
        <begin position="103"/>
        <end position="131"/>
    </location>
</feature>
<accession>A0A849AEG6</accession>
<dbReference type="Pfam" id="PF26056">
    <property type="entry name" value="DUF8017"/>
    <property type="match status" value="1"/>
</dbReference>
<keyword evidence="2" id="KW-0472">Membrane</keyword>
<feature type="region of interest" description="Disordered" evidence="1">
    <location>
        <begin position="1"/>
        <end position="73"/>
    </location>
</feature>
<proteinExistence type="predicted"/>
<evidence type="ECO:0000256" key="1">
    <source>
        <dbReference type="SAM" id="MobiDB-lite"/>
    </source>
</evidence>
<feature type="compositionally biased region" description="Polar residues" evidence="1">
    <location>
        <begin position="103"/>
        <end position="115"/>
    </location>
</feature>
<comment type="caution">
    <text evidence="4">The sequence shown here is derived from an EMBL/GenBank/DDBJ whole genome shotgun (WGS) entry which is preliminary data.</text>
</comment>
<keyword evidence="2" id="KW-0812">Transmembrane</keyword>
<gene>
    <name evidence="4" type="ORF">HJ588_01575</name>
</gene>
<protein>
    <recommendedName>
        <fullName evidence="3">DUF8017 domain-containing protein</fullName>
    </recommendedName>
</protein>
<evidence type="ECO:0000256" key="2">
    <source>
        <dbReference type="SAM" id="Phobius"/>
    </source>
</evidence>
<keyword evidence="5" id="KW-1185">Reference proteome</keyword>
<organism evidence="4 5">
    <name type="scientific">Flexivirga aerilata</name>
    <dbReference type="NCBI Taxonomy" id="1656889"/>
    <lineage>
        <taxon>Bacteria</taxon>
        <taxon>Bacillati</taxon>
        <taxon>Actinomycetota</taxon>
        <taxon>Actinomycetes</taxon>
        <taxon>Micrococcales</taxon>
        <taxon>Dermacoccaceae</taxon>
        <taxon>Flexivirga</taxon>
    </lineage>
</organism>
<feature type="compositionally biased region" description="Polar residues" evidence="1">
    <location>
        <begin position="47"/>
        <end position="57"/>
    </location>
</feature>
<sequence length="328" mass="33421">MSNQGGGPQGPPEQPGGQPHQSGGQPWNTGGQPTGPNTGPTMPNPQESYYSRYSAQSGEGIDVPKPGGGPGGTGSRGKTLIALAVVLAVVVAAVAVFALTRGNDSSQTAGSSTGGRTPDRAPVTATTWTNPTQAAGGRALQAGWQSMSGSTFVSGQYDVPTAGWTLGEPGDIRGYADSNGKPLITARAPSGYAEGFCAADKKSDSAWVGLVKIGKRDPSDAGPDVTQRFADAIALKKDGTKAPMGKLSAAKQIKVNQGALPALEYTVTIQVGDPDKCDKPGAQYEVRTATYSASGESAMLVVIRRLGVAKELPAADADKIIGTLRPQS</sequence>
<feature type="transmembrane region" description="Helical" evidence="2">
    <location>
        <begin position="80"/>
        <end position="99"/>
    </location>
</feature>
<name>A0A849AEG6_9MICO</name>
<dbReference type="EMBL" id="JABENB010000001">
    <property type="protein sequence ID" value="NNG37966.1"/>
    <property type="molecule type" value="Genomic_DNA"/>
</dbReference>
<dbReference type="Proteomes" id="UP000557772">
    <property type="component" value="Unassembled WGS sequence"/>
</dbReference>